<dbReference type="InterPro" id="IPR008254">
    <property type="entry name" value="Flavodoxin/NO_synth"/>
</dbReference>
<dbReference type="InterPro" id="IPR029039">
    <property type="entry name" value="Flavoprotein-like_sf"/>
</dbReference>
<feature type="signal peptide" evidence="3">
    <location>
        <begin position="1"/>
        <end position="24"/>
    </location>
</feature>
<evidence type="ECO:0000313" key="6">
    <source>
        <dbReference type="Proteomes" id="UP000026941"/>
    </source>
</evidence>
<feature type="domain" description="Flavodoxin-like" evidence="4">
    <location>
        <begin position="30"/>
        <end position="192"/>
    </location>
</feature>
<dbReference type="Proteomes" id="UP000026941">
    <property type="component" value="Unassembled WGS sequence"/>
</dbReference>
<keyword evidence="3" id="KW-0732">Signal</keyword>
<name>A0AA87Q618_RHIRH</name>
<evidence type="ECO:0000313" key="5">
    <source>
        <dbReference type="EMBL" id="GAJ92152.1"/>
    </source>
</evidence>
<dbReference type="EMBL" id="BAYX01000003">
    <property type="protein sequence ID" value="GAJ92152.1"/>
    <property type="molecule type" value="Genomic_DNA"/>
</dbReference>
<dbReference type="AlphaFoldDB" id="A0AA87Q618"/>
<dbReference type="RefSeq" id="WP_042470767.1">
    <property type="nucleotide sequence ID" value="NZ_BAYX01000003.1"/>
</dbReference>
<feature type="chain" id="PRO_5041675510" description="Flavodoxin-like domain-containing protein" evidence="3">
    <location>
        <begin position="25"/>
        <end position="192"/>
    </location>
</feature>
<keyword evidence="2" id="KW-0288">FMN</keyword>
<proteinExistence type="predicted"/>
<accession>A0AA87Q618</accession>
<dbReference type="Pfam" id="PF12682">
    <property type="entry name" value="Flavodoxin_4"/>
    <property type="match status" value="1"/>
</dbReference>
<evidence type="ECO:0000256" key="1">
    <source>
        <dbReference type="ARBA" id="ARBA00022630"/>
    </source>
</evidence>
<evidence type="ECO:0000256" key="2">
    <source>
        <dbReference type="ARBA" id="ARBA00022643"/>
    </source>
</evidence>
<dbReference type="PANTHER" id="PTHR39201">
    <property type="entry name" value="EXPORTED PROTEIN-RELATED"/>
    <property type="match status" value="1"/>
</dbReference>
<dbReference type="GO" id="GO:0010181">
    <property type="term" value="F:FMN binding"/>
    <property type="evidence" value="ECO:0007669"/>
    <property type="project" value="InterPro"/>
</dbReference>
<evidence type="ECO:0000256" key="3">
    <source>
        <dbReference type="SAM" id="SignalP"/>
    </source>
</evidence>
<dbReference type="PANTHER" id="PTHR39201:SF1">
    <property type="entry name" value="FLAVODOXIN-LIKE DOMAIN-CONTAINING PROTEIN"/>
    <property type="match status" value="1"/>
</dbReference>
<keyword evidence="1" id="KW-0285">Flavoprotein</keyword>
<dbReference type="PROSITE" id="PS50902">
    <property type="entry name" value="FLAVODOXIN_LIKE"/>
    <property type="match status" value="1"/>
</dbReference>
<evidence type="ECO:0000259" key="4">
    <source>
        <dbReference type="PROSITE" id="PS50902"/>
    </source>
</evidence>
<dbReference type="Gene3D" id="3.40.50.360">
    <property type="match status" value="1"/>
</dbReference>
<comment type="caution">
    <text evidence="5">The sequence shown here is derived from an EMBL/GenBank/DDBJ whole genome shotgun (WGS) entry which is preliminary data.</text>
</comment>
<gene>
    <name evidence="5" type="ORF">RRH01S_03_02210</name>
</gene>
<sequence length="192" mass="21156">MQLSRRTMLTSMAAMAIVPSWSFAADPPRILLAYYSYTGNTRSVAEKLRAHVGAQLFEIRMADPYPSDIRKAAERSRYELETGTLPALLGDPPDVSDYDLILVGGPVWWNTVATPIMSFLERTDFRGRSVGLFATYALTPSHYESNFAAQAHNAFFLPGLMINEFDLANGRAGDAINSWGIRTGSTGRANTL</sequence>
<protein>
    <recommendedName>
        <fullName evidence="4">Flavodoxin-like domain-containing protein</fullName>
    </recommendedName>
</protein>
<organism evidence="5 6">
    <name type="scientific">Rhizobium rhizogenes NBRC 13257</name>
    <dbReference type="NCBI Taxonomy" id="1220581"/>
    <lineage>
        <taxon>Bacteria</taxon>
        <taxon>Pseudomonadati</taxon>
        <taxon>Pseudomonadota</taxon>
        <taxon>Alphaproteobacteria</taxon>
        <taxon>Hyphomicrobiales</taxon>
        <taxon>Rhizobiaceae</taxon>
        <taxon>Rhizobium/Agrobacterium group</taxon>
        <taxon>Rhizobium</taxon>
    </lineage>
</organism>
<reference evidence="5 6" key="1">
    <citation type="submission" date="2014-05" db="EMBL/GenBank/DDBJ databases">
        <title>Whole genome shotgun sequence of Rhizobium rhizogenes NBRC 13257.</title>
        <authorList>
            <person name="Katano-Makiyama Y."/>
            <person name="Hosoyama A."/>
            <person name="Hashimoto M."/>
            <person name="Hosoyama Y."/>
            <person name="Noguchi M."/>
            <person name="Tsuchikane K."/>
            <person name="Kimura A."/>
            <person name="Ohji S."/>
            <person name="Ichikawa N."/>
            <person name="Yamazoe A."/>
            <person name="Fujita N."/>
        </authorList>
    </citation>
    <scope>NUCLEOTIDE SEQUENCE [LARGE SCALE GENOMIC DNA]</scope>
    <source>
        <strain evidence="5 6">NBRC 13257</strain>
    </source>
</reference>
<dbReference type="SUPFAM" id="SSF52218">
    <property type="entry name" value="Flavoproteins"/>
    <property type="match status" value="1"/>
</dbReference>